<keyword evidence="1" id="KW-1133">Transmembrane helix</keyword>
<keyword evidence="1" id="KW-0812">Transmembrane</keyword>
<sequence>MFLIQNLIKENVEYLCSYCYICFQCLYWNVVWSCCFATLDLSDDLADFFNCWWANFDWEVHECCFDVGWVQWGWSIQQLFAVFYPPVSLLFKVGNYLAFLAFHWSFWFTVISREFLCRTIKLSHVSFSCSLFRRLCKIFHIFTFVGSDAPLHLLVYFCVFSLCLGFFCSCSAGIDCSFLESYPVYQQ</sequence>
<dbReference type="EMBL" id="UZAI01012500">
    <property type="protein sequence ID" value="VDP10158.1"/>
    <property type="molecule type" value="Genomic_DNA"/>
</dbReference>
<organism evidence="2 3">
    <name type="scientific">Schistosoma margrebowiei</name>
    <dbReference type="NCBI Taxonomy" id="48269"/>
    <lineage>
        <taxon>Eukaryota</taxon>
        <taxon>Metazoa</taxon>
        <taxon>Spiralia</taxon>
        <taxon>Lophotrochozoa</taxon>
        <taxon>Platyhelminthes</taxon>
        <taxon>Trematoda</taxon>
        <taxon>Digenea</taxon>
        <taxon>Strigeidida</taxon>
        <taxon>Schistosomatoidea</taxon>
        <taxon>Schistosomatidae</taxon>
        <taxon>Schistosoma</taxon>
    </lineage>
</organism>
<keyword evidence="3" id="KW-1185">Reference proteome</keyword>
<gene>
    <name evidence="2" type="ORF">SMRZ_LOCUS14069</name>
</gene>
<keyword evidence="1" id="KW-0472">Membrane</keyword>
<name>A0A3P8BKC1_9TREM</name>
<evidence type="ECO:0000313" key="3">
    <source>
        <dbReference type="Proteomes" id="UP000277204"/>
    </source>
</evidence>
<proteinExistence type="predicted"/>
<reference evidence="2 3" key="1">
    <citation type="submission" date="2018-11" db="EMBL/GenBank/DDBJ databases">
        <authorList>
            <consortium name="Pathogen Informatics"/>
        </authorList>
    </citation>
    <scope>NUCLEOTIDE SEQUENCE [LARGE SCALE GENOMIC DNA]</scope>
    <source>
        <strain evidence="2 3">Zambia</strain>
    </source>
</reference>
<protein>
    <submittedName>
        <fullName evidence="2">Uncharacterized protein</fullName>
    </submittedName>
</protein>
<evidence type="ECO:0000256" key="1">
    <source>
        <dbReference type="SAM" id="Phobius"/>
    </source>
</evidence>
<dbReference type="AlphaFoldDB" id="A0A3P8BKC1"/>
<evidence type="ECO:0000313" key="2">
    <source>
        <dbReference type="EMBL" id="VDP10158.1"/>
    </source>
</evidence>
<dbReference type="Proteomes" id="UP000277204">
    <property type="component" value="Unassembled WGS sequence"/>
</dbReference>
<accession>A0A3P8BKC1</accession>
<feature type="transmembrane region" description="Helical" evidence="1">
    <location>
        <begin position="153"/>
        <end position="174"/>
    </location>
</feature>